<proteinExistence type="predicted"/>
<dbReference type="WBParaSite" id="SVE_0737700.1">
    <property type="protein sequence ID" value="SVE_0737700.1"/>
    <property type="gene ID" value="SVE_0737700"/>
</dbReference>
<reference evidence="2" key="2">
    <citation type="submission" date="2015-08" db="UniProtKB">
        <authorList>
            <consortium name="WormBaseParasite"/>
        </authorList>
    </citation>
    <scope>IDENTIFICATION</scope>
</reference>
<accession>A0A0K0FEU0</accession>
<organism evidence="1 2">
    <name type="scientific">Strongyloides venezuelensis</name>
    <name type="common">Threadworm</name>
    <dbReference type="NCBI Taxonomy" id="75913"/>
    <lineage>
        <taxon>Eukaryota</taxon>
        <taxon>Metazoa</taxon>
        <taxon>Ecdysozoa</taxon>
        <taxon>Nematoda</taxon>
        <taxon>Chromadorea</taxon>
        <taxon>Rhabditida</taxon>
        <taxon>Tylenchina</taxon>
        <taxon>Panagrolaimomorpha</taxon>
        <taxon>Strongyloidoidea</taxon>
        <taxon>Strongyloididae</taxon>
        <taxon>Strongyloides</taxon>
    </lineage>
</organism>
<name>A0A0K0FEU0_STRVS</name>
<evidence type="ECO:0000313" key="1">
    <source>
        <dbReference type="Proteomes" id="UP000035680"/>
    </source>
</evidence>
<sequence length="132" mass="15580">MGPCFFERRDINFPISVVSMFVVGLVIREVNDLVSWRQEEFIDLFIDFISIFKGDWTYEQIVRVATEWASDLCKVANHPERLNKRIKKTLQELEKQTKTVLSEFSSKVKRKMSTSSIKLLEYDLKERKNISV</sequence>
<dbReference type="Proteomes" id="UP000035680">
    <property type="component" value="Unassembled WGS sequence"/>
</dbReference>
<reference evidence="1" key="1">
    <citation type="submission" date="2014-07" db="EMBL/GenBank/DDBJ databases">
        <authorList>
            <person name="Martin A.A"/>
            <person name="De Silva N."/>
        </authorList>
    </citation>
    <scope>NUCLEOTIDE SEQUENCE</scope>
</reference>
<protein>
    <submittedName>
        <fullName evidence="2">FRIGIDA-like protein</fullName>
    </submittedName>
</protein>
<evidence type="ECO:0000313" key="2">
    <source>
        <dbReference type="WBParaSite" id="SVE_0737700.1"/>
    </source>
</evidence>
<dbReference type="AlphaFoldDB" id="A0A0K0FEU0"/>
<keyword evidence="1" id="KW-1185">Reference proteome</keyword>